<name>A0A1J1HZB3_9DIPT</name>
<keyword evidence="2" id="KW-0238">DNA-binding</keyword>
<dbReference type="STRING" id="568069.A0A1J1HZB3"/>
<accession>A0A1J1HZB3</accession>
<feature type="compositionally biased region" description="Acidic residues" evidence="5">
    <location>
        <begin position="441"/>
        <end position="450"/>
    </location>
</feature>
<dbReference type="GO" id="GO:0006384">
    <property type="term" value="P:transcription initiation at RNA polymerase III promoter"/>
    <property type="evidence" value="ECO:0007669"/>
    <property type="project" value="InterPro"/>
</dbReference>
<reference evidence="8 9" key="1">
    <citation type="submission" date="2015-04" db="EMBL/GenBank/DDBJ databases">
        <authorList>
            <person name="Syromyatnikov M.Y."/>
            <person name="Popov V.N."/>
        </authorList>
    </citation>
    <scope>NUCLEOTIDE SEQUENCE [LARGE SCALE GENOMIC DNA]</scope>
</reference>
<evidence type="ECO:0000259" key="7">
    <source>
        <dbReference type="Pfam" id="PF17682"/>
    </source>
</evidence>
<dbReference type="Proteomes" id="UP000183832">
    <property type="component" value="Unassembled WGS sequence"/>
</dbReference>
<evidence type="ECO:0000256" key="2">
    <source>
        <dbReference type="ARBA" id="ARBA00023125"/>
    </source>
</evidence>
<dbReference type="GO" id="GO:0000127">
    <property type="term" value="C:transcription factor TFIIIC complex"/>
    <property type="evidence" value="ECO:0007669"/>
    <property type="project" value="InterPro"/>
</dbReference>
<dbReference type="Pfam" id="PF09734">
    <property type="entry name" value="Tau95"/>
    <property type="match status" value="1"/>
</dbReference>
<dbReference type="InterPro" id="IPR040454">
    <property type="entry name" value="TF_IIIC_Tfc1/Sfc1"/>
</dbReference>
<keyword evidence="4" id="KW-0539">Nucleus</keyword>
<comment type="subcellular location">
    <subcellularLocation>
        <location evidence="1">Nucleus</location>
    </subcellularLocation>
</comment>
<feature type="domain" description="Transcription factor IIIC subunit 5 HTH" evidence="6">
    <location>
        <begin position="152"/>
        <end position="298"/>
    </location>
</feature>
<protein>
    <submittedName>
        <fullName evidence="8">CLUMA_CG006983, isoform A</fullName>
    </submittedName>
</protein>
<dbReference type="AlphaFoldDB" id="A0A1J1HZB3"/>
<evidence type="ECO:0000256" key="4">
    <source>
        <dbReference type="ARBA" id="ARBA00023242"/>
    </source>
</evidence>
<keyword evidence="3" id="KW-0804">Transcription</keyword>
<dbReference type="PANTHER" id="PTHR13230:SF5">
    <property type="entry name" value="GENERAL TRANSCRIPTION FACTOR 3C POLYPEPTIDE 5"/>
    <property type="match status" value="1"/>
</dbReference>
<dbReference type="GO" id="GO:0005634">
    <property type="term" value="C:nucleus"/>
    <property type="evidence" value="ECO:0007669"/>
    <property type="project" value="UniProtKB-SubCell"/>
</dbReference>
<evidence type="ECO:0000256" key="3">
    <source>
        <dbReference type="ARBA" id="ARBA00023163"/>
    </source>
</evidence>
<dbReference type="OrthoDB" id="5598268at2759"/>
<keyword evidence="9" id="KW-1185">Reference proteome</keyword>
<evidence type="ECO:0000313" key="9">
    <source>
        <dbReference type="Proteomes" id="UP000183832"/>
    </source>
</evidence>
<evidence type="ECO:0000259" key="6">
    <source>
        <dbReference type="Pfam" id="PF09734"/>
    </source>
</evidence>
<proteinExistence type="predicted"/>
<dbReference type="Gene3D" id="3.30.200.160">
    <property type="entry name" value="TFIIIC, subcomplex tauA, subunit Sfc1, barrel domain"/>
    <property type="match status" value="1"/>
</dbReference>
<dbReference type="Pfam" id="PF17682">
    <property type="entry name" value="Tau95_N"/>
    <property type="match status" value="1"/>
</dbReference>
<dbReference type="PANTHER" id="PTHR13230">
    <property type="entry name" value="GENERAL TRANSCRIPTION FACTOR IIIC, POLYPEPTIDE 5"/>
    <property type="match status" value="1"/>
</dbReference>
<feature type="compositionally biased region" description="Acidic residues" evidence="5">
    <location>
        <begin position="462"/>
        <end position="471"/>
    </location>
</feature>
<evidence type="ECO:0000256" key="1">
    <source>
        <dbReference type="ARBA" id="ARBA00004123"/>
    </source>
</evidence>
<sequence length="471" mass="54574">MEINTKNAKELICIEYPGRVENIDRMIETLGGKEELSKGLHEKQKLQLQFRKNFYAKPVLSTEPNDVTGMLIKLKVRKSKEDVNKKPEVISAELYGTVSTMYKFNNYADYQFLPIQRNEKTGETENIYNDIVPQDINVGPSWLRERQDVPLFLPPTCFTRSDTMQVVDIRNGTVEDPDEDIRFAATVRTSRASHGISIPFHISDPIPLQPKEASIEMRDKFVTPEEFESLNNLFKERPMWTLASIKAFLRFPPRRLNYALAPISYYYSSGPWRNCFVRFGYDPRTNFDSRFYQLLDYRVRAGASFKGEVKSFRSSGIYNRLKVPAKLETEPFKEDEIEKNFELRKKHAIFTIDTIPPFKARHYQFIDIHIPKIKEMLNEVPLPPPGALCNDKRGWLPIGFMEQCRDILNVIAQANMLKHCNEKNISLEEYKATEAKSETPAGDDEEDGDFDSYGSESHFPDDVDDKEEMVE</sequence>
<dbReference type="InterPro" id="IPR042536">
    <property type="entry name" value="TFIIIC_tauA_Sfc1"/>
</dbReference>
<feature type="region of interest" description="Disordered" evidence="5">
    <location>
        <begin position="431"/>
        <end position="471"/>
    </location>
</feature>
<dbReference type="EMBL" id="CVRI01000037">
    <property type="protein sequence ID" value="CRK93447.1"/>
    <property type="molecule type" value="Genomic_DNA"/>
</dbReference>
<evidence type="ECO:0000313" key="8">
    <source>
        <dbReference type="EMBL" id="CRK93447.1"/>
    </source>
</evidence>
<dbReference type="GO" id="GO:0001002">
    <property type="term" value="F:RNA polymerase III type 1 promoter sequence-specific DNA binding"/>
    <property type="evidence" value="ECO:0007669"/>
    <property type="project" value="TreeGrafter"/>
</dbReference>
<evidence type="ECO:0000256" key="5">
    <source>
        <dbReference type="SAM" id="MobiDB-lite"/>
    </source>
</evidence>
<gene>
    <name evidence="8" type="ORF">CLUMA_CG006983</name>
</gene>
<dbReference type="InterPro" id="IPR041499">
    <property type="entry name" value="Tfc1/Sfc1_N"/>
</dbReference>
<feature type="domain" description="Transcription factor IIIC subunit Tfc1/Sfc1 triple barrel" evidence="7">
    <location>
        <begin position="12"/>
        <end position="112"/>
    </location>
</feature>
<organism evidence="8 9">
    <name type="scientific">Clunio marinus</name>
    <dbReference type="NCBI Taxonomy" id="568069"/>
    <lineage>
        <taxon>Eukaryota</taxon>
        <taxon>Metazoa</taxon>
        <taxon>Ecdysozoa</taxon>
        <taxon>Arthropoda</taxon>
        <taxon>Hexapoda</taxon>
        <taxon>Insecta</taxon>
        <taxon>Pterygota</taxon>
        <taxon>Neoptera</taxon>
        <taxon>Endopterygota</taxon>
        <taxon>Diptera</taxon>
        <taxon>Nematocera</taxon>
        <taxon>Chironomoidea</taxon>
        <taxon>Chironomidae</taxon>
        <taxon>Clunio</taxon>
    </lineage>
</organism>
<dbReference type="GO" id="GO:0001003">
    <property type="term" value="F:RNA polymerase III type 2 promoter sequence-specific DNA binding"/>
    <property type="evidence" value="ECO:0007669"/>
    <property type="project" value="TreeGrafter"/>
</dbReference>
<dbReference type="InterPro" id="IPR019136">
    <property type="entry name" value="TF_IIIC_su-5_HTH"/>
</dbReference>